<evidence type="ECO:0000313" key="5">
    <source>
        <dbReference type="Proteomes" id="UP000652427"/>
    </source>
</evidence>
<dbReference type="InterPro" id="IPR001789">
    <property type="entry name" value="Sig_transdc_resp-reg_receiver"/>
</dbReference>
<gene>
    <name evidence="4" type="ORF">HUO14_08720</name>
</gene>
<evidence type="ECO:0000259" key="3">
    <source>
        <dbReference type="PROSITE" id="PS50110"/>
    </source>
</evidence>
<dbReference type="InterPro" id="IPR050595">
    <property type="entry name" value="Bact_response_regulator"/>
</dbReference>
<proteinExistence type="predicted"/>
<sequence>MAYILIADDDDILVDMIRLRLDGHGHHIEVAADGEAALDAVSSQRPDIIILDMMMPIISGSEVLSKLKSQPETRDIPVIMLTSRSGEADIVQALKAGVDDYLTKPFIPQELIARIDKLLLRYKNDG</sequence>
<evidence type="ECO:0000256" key="2">
    <source>
        <dbReference type="PROSITE-ProRule" id="PRU00169"/>
    </source>
</evidence>
<dbReference type="Pfam" id="PF00072">
    <property type="entry name" value="Response_reg"/>
    <property type="match status" value="1"/>
</dbReference>
<name>A0ABX2N2R0_9SPHN</name>
<dbReference type="PANTHER" id="PTHR44591:SF3">
    <property type="entry name" value="RESPONSE REGULATORY DOMAIN-CONTAINING PROTEIN"/>
    <property type="match status" value="1"/>
</dbReference>
<dbReference type="InterPro" id="IPR011006">
    <property type="entry name" value="CheY-like_superfamily"/>
</dbReference>
<dbReference type="PANTHER" id="PTHR44591">
    <property type="entry name" value="STRESS RESPONSE REGULATOR PROTEIN 1"/>
    <property type="match status" value="1"/>
</dbReference>
<evidence type="ECO:0000313" key="4">
    <source>
        <dbReference type="EMBL" id="NVD27983.1"/>
    </source>
</evidence>
<protein>
    <submittedName>
        <fullName evidence="4">Response regulator</fullName>
    </submittedName>
</protein>
<feature type="modified residue" description="4-aspartylphosphate" evidence="2">
    <location>
        <position position="52"/>
    </location>
</feature>
<keyword evidence="1 2" id="KW-0597">Phosphoprotein</keyword>
<dbReference type="EMBL" id="JABWMH010000002">
    <property type="protein sequence ID" value="NVD27983.1"/>
    <property type="molecule type" value="Genomic_DNA"/>
</dbReference>
<dbReference type="PROSITE" id="PS50110">
    <property type="entry name" value="RESPONSE_REGULATORY"/>
    <property type="match status" value="1"/>
</dbReference>
<organism evidence="4 5">
    <name type="scientific">Parasphingorhabdus flavimaris</name>
    <dbReference type="NCBI Taxonomy" id="266812"/>
    <lineage>
        <taxon>Bacteria</taxon>
        <taxon>Pseudomonadati</taxon>
        <taxon>Pseudomonadota</taxon>
        <taxon>Alphaproteobacteria</taxon>
        <taxon>Sphingomonadales</taxon>
        <taxon>Sphingomonadaceae</taxon>
        <taxon>Parasphingorhabdus</taxon>
    </lineage>
</organism>
<reference evidence="4 5" key="1">
    <citation type="submission" date="2020-06" db="EMBL/GenBank/DDBJ databases">
        <authorList>
            <person name="Kim S.-J."/>
            <person name="Park S.-J."/>
        </authorList>
    </citation>
    <scope>NUCLEOTIDE SEQUENCE [LARGE SCALE GENOMIC DNA]</scope>
    <source>
        <strain evidence="4 5">SW-151</strain>
    </source>
</reference>
<dbReference type="Proteomes" id="UP000652427">
    <property type="component" value="Unassembled WGS sequence"/>
</dbReference>
<accession>A0ABX2N2R0</accession>
<comment type="caution">
    <text evidence="4">The sequence shown here is derived from an EMBL/GenBank/DDBJ whole genome shotgun (WGS) entry which is preliminary data.</text>
</comment>
<keyword evidence="5" id="KW-1185">Reference proteome</keyword>
<evidence type="ECO:0000256" key="1">
    <source>
        <dbReference type="ARBA" id="ARBA00022553"/>
    </source>
</evidence>
<dbReference type="SUPFAM" id="SSF52172">
    <property type="entry name" value="CheY-like"/>
    <property type="match status" value="1"/>
</dbReference>
<dbReference type="SMART" id="SM00448">
    <property type="entry name" value="REC"/>
    <property type="match status" value="1"/>
</dbReference>
<dbReference type="RefSeq" id="WP_176279448.1">
    <property type="nucleotide sequence ID" value="NZ_JABWMH010000002.1"/>
</dbReference>
<dbReference type="Gene3D" id="3.40.50.2300">
    <property type="match status" value="1"/>
</dbReference>
<feature type="domain" description="Response regulatory" evidence="3">
    <location>
        <begin position="3"/>
        <end position="119"/>
    </location>
</feature>